<feature type="region of interest" description="Disordered" evidence="2">
    <location>
        <begin position="28"/>
        <end position="51"/>
    </location>
</feature>
<evidence type="ECO:0000313" key="4">
    <source>
        <dbReference type="Proteomes" id="UP000601435"/>
    </source>
</evidence>
<reference evidence="3" key="1">
    <citation type="submission" date="2021-02" db="EMBL/GenBank/DDBJ databases">
        <authorList>
            <person name="Dougan E. K."/>
            <person name="Rhodes N."/>
            <person name="Thang M."/>
            <person name="Chan C."/>
        </authorList>
    </citation>
    <scope>NUCLEOTIDE SEQUENCE</scope>
</reference>
<keyword evidence="1" id="KW-0175">Coiled coil</keyword>
<comment type="caution">
    <text evidence="3">The sequence shown here is derived from an EMBL/GenBank/DDBJ whole genome shotgun (WGS) entry which is preliminary data.</text>
</comment>
<accession>A0A813AR90</accession>
<evidence type="ECO:0000313" key="3">
    <source>
        <dbReference type="EMBL" id="CAE7877158.1"/>
    </source>
</evidence>
<feature type="non-terminal residue" evidence="3">
    <location>
        <position position="225"/>
    </location>
</feature>
<dbReference type="AlphaFoldDB" id="A0A813AR90"/>
<name>A0A813AR90_9DINO</name>
<sequence>AATGREEAQEAGTMDVAGTAAVMALARKSAEAEEEAGACRRRREEERQPMRQEIQELRLRNSALSAENASMASARAEYVEAVSEESAQRTLLRMNSEMFAGQHKMLEKVQSENSALSEQLAQKKADGDKSFQESQLCVLRKSHLGQAEHSHQVEDLEKRLKLQEDDCSEQIKRGRHWFTKCKAEDPTPPCHSLKRRPYVCRSCWRRKPRRNWPRRTHEMVGSLQA</sequence>
<protein>
    <submittedName>
        <fullName evidence="3">Uncharacterized protein</fullName>
    </submittedName>
</protein>
<feature type="coiled-coil region" evidence="1">
    <location>
        <begin position="106"/>
        <end position="173"/>
    </location>
</feature>
<feature type="compositionally biased region" description="Basic and acidic residues" evidence="2">
    <location>
        <begin position="42"/>
        <end position="51"/>
    </location>
</feature>
<keyword evidence="4" id="KW-1185">Reference proteome</keyword>
<dbReference type="EMBL" id="CAJNJA010062677">
    <property type="protein sequence ID" value="CAE7877158.1"/>
    <property type="molecule type" value="Genomic_DNA"/>
</dbReference>
<organism evidence="3 4">
    <name type="scientific">Symbiodinium necroappetens</name>
    <dbReference type="NCBI Taxonomy" id="1628268"/>
    <lineage>
        <taxon>Eukaryota</taxon>
        <taxon>Sar</taxon>
        <taxon>Alveolata</taxon>
        <taxon>Dinophyceae</taxon>
        <taxon>Suessiales</taxon>
        <taxon>Symbiodiniaceae</taxon>
        <taxon>Symbiodinium</taxon>
    </lineage>
</organism>
<evidence type="ECO:0000256" key="1">
    <source>
        <dbReference type="SAM" id="Coils"/>
    </source>
</evidence>
<gene>
    <name evidence="3" type="ORF">SNEC2469_LOCUS28638</name>
</gene>
<evidence type="ECO:0000256" key="2">
    <source>
        <dbReference type="SAM" id="MobiDB-lite"/>
    </source>
</evidence>
<proteinExistence type="predicted"/>
<dbReference type="Proteomes" id="UP000601435">
    <property type="component" value="Unassembled WGS sequence"/>
</dbReference>